<sequence>MRGDNGVLWGTPAIYVVGLDVGTTKVGTLIARVLPDGWDTVSFSSVRSRGVQRATVVDFEEAAAAIAESLERAEQTGGAQIQSVWVGITGHHIRAHPTNVSLSLSGDDVHINTTHLDELHRRARRQFQRDDQIVLHIVPRQFVVNGVGGIRRPLGLAAREVKMQALVITADISFVRSLDACVRRAGVEVAGMVLEPLAAGEAVLSESERELGTVVMDIGGGTTDVAVFLDGSLMDTFALPVGGNHVTRDLAIGLRTPLEEAERLKVTYGSALPHRAGDETVEVLELGQGKPRPVTRKALAEIIEPRMRELFELAAERLHQGGWTTLMAGGVVLTGGGSLLDGVVELAQEVFNLPVRLGEPMVAPGSPHELRNPMYATLVGLVLHGIRQHRETAAPPSSWRRWVDRLMRRVKSWWR</sequence>
<evidence type="ECO:0000259" key="7">
    <source>
        <dbReference type="SMART" id="SM00842"/>
    </source>
</evidence>
<comment type="caution">
    <text evidence="8">The sequence shown here is derived from an EMBL/GenBank/DDBJ whole genome shotgun (WGS) entry which is preliminary data.</text>
</comment>
<keyword evidence="4 5" id="KW-0131">Cell cycle</keyword>
<feature type="domain" description="SHS2" evidence="7">
    <location>
        <begin position="16"/>
        <end position="203"/>
    </location>
</feature>
<keyword evidence="3 5" id="KW-0472">Membrane</keyword>
<dbReference type="SMART" id="SM00842">
    <property type="entry name" value="FtsA"/>
    <property type="match status" value="1"/>
</dbReference>
<evidence type="ECO:0000256" key="4">
    <source>
        <dbReference type="ARBA" id="ARBA00023306"/>
    </source>
</evidence>
<dbReference type="SUPFAM" id="SSF53067">
    <property type="entry name" value="Actin-like ATPase domain"/>
    <property type="match status" value="2"/>
</dbReference>
<evidence type="ECO:0000256" key="3">
    <source>
        <dbReference type="ARBA" id="ARBA00023136"/>
    </source>
</evidence>
<evidence type="ECO:0000256" key="6">
    <source>
        <dbReference type="PIRNR" id="PIRNR003101"/>
    </source>
</evidence>
<dbReference type="GO" id="GO:0043093">
    <property type="term" value="P:FtsZ-dependent cytokinesis"/>
    <property type="evidence" value="ECO:0007669"/>
    <property type="project" value="UniProtKB-UniRule"/>
</dbReference>
<dbReference type="InterPro" id="IPR020823">
    <property type="entry name" value="Cell_div_FtsA"/>
</dbReference>
<protein>
    <recommendedName>
        <fullName evidence="5 6">Cell division protein FtsA</fullName>
    </recommendedName>
</protein>
<name>A0A2H5XD32_9BACT</name>
<reference evidence="9" key="1">
    <citation type="submission" date="2017-09" db="EMBL/GenBank/DDBJ databases">
        <title>Metaegenomics of thermophilic ammonia-oxidizing enrichment culture.</title>
        <authorList>
            <person name="Kato S."/>
            <person name="Suzuki K."/>
        </authorList>
    </citation>
    <scope>NUCLEOTIDE SEQUENCE [LARGE SCALE GENOMIC DNA]</scope>
</reference>
<dbReference type="EMBL" id="BEHT01000020">
    <property type="protein sequence ID" value="GBC99093.1"/>
    <property type="molecule type" value="Genomic_DNA"/>
</dbReference>
<keyword evidence="1 5" id="KW-1003">Cell membrane</keyword>
<organism evidence="8 9">
    <name type="scientific">Candidatus Fervidibacter japonicus</name>
    <dbReference type="NCBI Taxonomy" id="2035412"/>
    <lineage>
        <taxon>Bacteria</taxon>
        <taxon>Candidatus Fervidibacterota</taxon>
        <taxon>Candidatus Fervidibacter</taxon>
    </lineage>
</organism>
<evidence type="ECO:0000256" key="2">
    <source>
        <dbReference type="ARBA" id="ARBA00022618"/>
    </source>
</evidence>
<dbReference type="GO" id="GO:0032153">
    <property type="term" value="C:cell division site"/>
    <property type="evidence" value="ECO:0007669"/>
    <property type="project" value="UniProtKB-UniRule"/>
</dbReference>
<dbReference type="InterPro" id="IPR050696">
    <property type="entry name" value="FtsA/MreB"/>
</dbReference>
<comment type="similarity">
    <text evidence="5 6">Belongs to the FtsA/MreB family.</text>
</comment>
<dbReference type="HAMAP" id="MF_02033">
    <property type="entry name" value="FtsA"/>
    <property type="match status" value="1"/>
</dbReference>
<dbReference type="Proteomes" id="UP000236173">
    <property type="component" value="Unassembled WGS sequence"/>
</dbReference>
<evidence type="ECO:0000256" key="5">
    <source>
        <dbReference type="HAMAP-Rule" id="MF_02033"/>
    </source>
</evidence>
<dbReference type="NCBIfam" id="TIGR01174">
    <property type="entry name" value="ftsA"/>
    <property type="match status" value="1"/>
</dbReference>
<gene>
    <name evidence="8" type="primary">ftsA_1</name>
    <name evidence="5" type="synonym">ftsA</name>
    <name evidence="8" type="ORF">HRbin17_01614</name>
</gene>
<dbReference type="AlphaFoldDB" id="A0A2H5XD32"/>
<dbReference type="GO" id="GO:0009898">
    <property type="term" value="C:cytoplasmic side of plasma membrane"/>
    <property type="evidence" value="ECO:0007669"/>
    <property type="project" value="UniProtKB-UniRule"/>
</dbReference>
<accession>A0A2H5XD32</accession>
<dbReference type="Gene3D" id="3.30.420.40">
    <property type="match status" value="2"/>
</dbReference>
<dbReference type="CDD" id="cd24048">
    <property type="entry name" value="ASKHA_NBD_FtsA"/>
    <property type="match status" value="1"/>
</dbReference>
<evidence type="ECO:0000313" key="8">
    <source>
        <dbReference type="EMBL" id="GBC99093.1"/>
    </source>
</evidence>
<comment type="subunit">
    <text evidence="5">Self-interacts. Interacts with FtsZ.</text>
</comment>
<keyword evidence="2 5" id="KW-0132">Cell division</keyword>
<dbReference type="Pfam" id="PF02491">
    <property type="entry name" value="SHS2_FTSA"/>
    <property type="match status" value="1"/>
</dbReference>
<dbReference type="PIRSF" id="PIRSF003101">
    <property type="entry name" value="FtsA"/>
    <property type="match status" value="1"/>
</dbReference>
<dbReference type="Pfam" id="PF14450">
    <property type="entry name" value="FtsA"/>
    <property type="match status" value="1"/>
</dbReference>
<dbReference type="PANTHER" id="PTHR32432">
    <property type="entry name" value="CELL DIVISION PROTEIN FTSA-RELATED"/>
    <property type="match status" value="1"/>
</dbReference>
<proteinExistence type="inferred from homology"/>
<evidence type="ECO:0000256" key="1">
    <source>
        <dbReference type="ARBA" id="ARBA00022475"/>
    </source>
</evidence>
<comment type="subcellular location">
    <subcellularLocation>
        <location evidence="5">Cell membrane</location>
        <topology evidence="5">Peripheral membrane protein</topology>
        <orientation evidence="5">Cytoplasmic side</orientation>
    </subcellularLocation>
    <text evidence="5">Localizes to the Z ring in an FtsZ-dependent manner. Targeted to the membrane through a conserved C-terminal amphipathic helix.</text>
</comment>
<evidence type="ECO:0000313" key="9">
    <source>
        <dbReference type="Proteomes" id="UP000236173"/>
    </source>
</evidence>
<comment type="function">
    <text evidence="5 6">Cell division protein that is involved in the assembly of the Z ring. May serve as a membrane anchor for the Z ring.</text>
</comment>
<dbReference type="PANTHER" id="PTHR32432:SF4">
    <property type="entry name" value="CELL DIVISION PROTEIN FTSA"/>
    <property type="match status" value="1"/>
</dbReference>
<dbReference type="Gene3D" id="3.30.1490.110">
    <property type="match status" value="1"/>
</dbReference>
<dbReference type="InterPro" id="IPR043129">
    <property type="entry name" value="ATPase_NBD"/>
</dbReference>
<dbReference type="InterPro" id="IPR003494">
    <property type="entry name" value="SHS2_FtsA"/>
</dbReference>